<keyword evidence="3" id="KW-0378">Hydrolase</keyword>
<sequence length="321" mass="35091">MTILLLLTLCFVSSVSATPLIYDSIYSFGDSLADTGNFLRSGALAFPVIGELPYGETFFKHATGRCSDGRLVIDFIAEEYGLPYVPPYLSLAKGEKVQHGVNFAVAGATALDSRFFYEKGIGRIMWTNGSLSVQLEWFKNLKSTLCNTKQGTNILTKNPSIYSMLLLVPGNLPIGCSAVYLTLFQSPNKTSYDQNGCLKKYNAFSKYHNAQLKLALEKLRQKYPQAKIIYADYYGAAKQLFHAPLHHGFTNGAVKACCGGGGPYNFNNSARCGHTGSKSCNSPSTFANWDGVHLTEAAYRYIATGLIDGPFTSPPLQFPID</sequence>
<evidence type="ECO:0000256" key="2">
    <source>
        <dbReference type="ARBA" id="ARBA00022729"/>
    </source>
</evidence>
<dbReference type="InterPro" id="IPR036514">
    <property type="entry name" value="SGNH_hydro_sf"/>
</dbReference>
<evidence type="ECO:0000313" key="7">
    <source>
        <dbReference type="Proteomes" id="UP000823749"/>
    </source>
</evidence>
<proteinExistence type="inferred from homology"/>
<dbReference type="Pfam" id="PF00657">
    <property type="entry name" value="Lipase_GDSL"/>
    <property type="match status" value="1"/>
</dbReference>
<dbReference type="CDD" id="cd01837">
    <property type="entry name" value="SGNH_plant_lipase_like"/>
    <property type="match status" value="1"/>
</dbReference>
<protein>
    <recommendedName>
        <fullName evidence="8">GDSL esterase/lipase</fullName>
    </recommendedName>
</protein>
<keyword evidence="7" id="KW-1185">Reference proteome</keyword>
<dbReference type="InterPro" id="IPR001087">
    <property type="entry name" value="GDSL"/>
</dbReference>
<keyword evidence="4" id="KW-0325">Glycoprotein</keyword>
<dbReference type="SUPFAM" id="SSF52266">
    <property type="entry name" value="SGNH hydrolase"/>
    <property type="match status" value="1"/>
</dbReference>
<dbReference type="Gene3D" id="3.40.50.1110">
    <property type="entry name" value="SGNH hydrolase"/>
    <property type="match status" value="2"/>
</dbReference>
<organism evidence="6 7">
    <name type="scientific">Rhododendron griersonianum</name>
    <dbReference type="NCBI Taxonomy" id="479676"/>
    <lineage>
        <taxon>Eukaryota</taxon>
        <taxon>Viridiplantae</taxon>
        <taxon>Streptophyta</taxon>
        <taxon>Embryophyta</taxon>
        <taxon>Tracheophyta</taxon>
        <taxon>Spermatophyta</taxon>
        <taxon>Magnoliopsida</taxon>
        <taxon>eudicotyledons</taxon>
        <taxon>Gunneridae</taxon>
        <taxon>Pentapetalae</taxon>
        <taxon>asterids</taxon>
        <taxon>Ericales</taxon>
        <taxon>Ericaceae</taxon>
        <taxon>Ericoideae</taxon>
        <taxon>Rhodoreae</taxon>
        <taxon>Rhododendron</taxon>
    </lineage>
</organism>
<evidence type="ECO:0000256" key="5">
    <source>
        <dbReference type="SAM" id="SignalP"/>
    </source>
</evidence>
<dbReference type="GO" id="GO:0016788">
    <property type="term" value="F:hydrolase activity, acting on ester bonds"/>
    <property type="evidence" value="ECO:0007669"/>
    <property type="project" value="InterPro"/>
</dbReference>
<keyword evidence="2 5" id="KW-0732">Signal</keyword>
<comment type="caution">
    <text evidence="6">The sequence shown here is derived from an EMBL/GenBank/DDBJ whole genome shotgun (WGS) entry which is preliminary data.</text>
</comment>
<gene>
    <name evidence="6" type="ORF">RHGRI_004768</name>
</gene>
<dbReference type="PANTHER" id="PTHR22835:SF659">
    <property type="entry name" value="GDSL LIPASE_ACYLHYDROLASE, PUTATIVE (AFU_ORTHOLOGUE AFUA_2G00510)-RELATED"/>
    <property type="match status" value="1"/>
</dbReference>
<name>A0AAV6L9U9_9ERIC</name>
<accession>A0AAV6L9U9</accession>
<feature type="chain" id="PRO_5043753362" description="GDSL esterase/lipase" evidence="5">
    <location>
        <begin position="18"/>
        <end position="321"/>
    </location>
</feature>
<dbReference type="PANTHER" id="PTHR22835">
    <property type="entry name" value="ZINC FINGER FYVE DOMAIN CONTAINING PROTEIN"/>
    <property type="match status" value="1"/>
</dbReference>
<dbReference type="AlphaFoldDB" id="A0AAV6L9U9"/>
<dbReference type="Proteomes" id="UP000823749">
    <property type="component" value="Chromosome 2"/>
</dbReference>
<reference evidence="6" key="1">
    <citation type="submission" date="2020-08" db="EMBL/GenBank/DDBJ databases">
        <title>Plant Genome Project.</title>
        <authorList>
            <person name="Zhang R.-G."/>
        </authorList>
    </citation>
    <scope>NUCLEOTIDE SEQUENCE</scope>
    <source>
        <strain evidence="6">WSP0</strain>
        <tissue evidence="6">Leaf</tissue>
    </source>
</reference>
<evidence type="ECO:0000313" key="6">
    <source>
        <dbReference type="EMBL" id="KAG5561835.1"/>
    </source>
</evidence>
<evidence type="ECO:0000256" key="4">
    <source>
        <dbReference type="ARBA" id="ARBA00023180"/>
    </source>
</evidence>
<evidence type="ECO:0008006" key="8">
    <source>
        <dbReference type="Google" id="ProtNLM"/>
    </source>
</evidence>
<dbReference type="EMBL" id="JACTNZ010000002">
    <property type="protein sequence ID" value="KAG5561835.1"/>
    <property type="molecule type" value="Genomic_DNA"/>
</dbReference>
<comment type="similarity">
    <text evidence="1">Belongs to the 'GDSL' lipolytic enzyme family.</text>
</comment>
<feature type="signal peptide" evidence="5">
    <location>
        <begin position="1"/>
        <end position="17"/>
    </location>
</feature>
<evidence type="ECO:0000256" key="1">
    <source>
        <dbReference type="ARBA" id="ARBA00008668"/>
    </source>
</evidence>
<evidence type="ECO:0000256" key="3">
    <source>
        <dbReference type="ARBA" id="ARBA00022801"/>
    </source>
</evidence>
<dbReference type="InterPro" id="IPR035669">
    <property type="entry name" value="SGNH_plant_lipase-like"/>
</dbReference>